<keyword evidence="3" id="KW-1185">Reference proteome</keyword>
<dbReference type="EMBL" id="GL378338">
    <property type="protein sequence ID" value="EFJ48884.1"/>
    <property type="molecule type" value="Genomic_DNA"/>
</dbReference>
<proteinExistence type="predicted"/>
<feature type="compositionally biased region" description="Gly residues" evidence="1">
    <location>
        <begin position="354"/>
        <end position="365"/>
    </location>
</feature>
<sequence>MHFVIRTKRYVGSGADGQGPGRDGSGGGLGEGAQGSGNNSTGNTRPISSPAGSGGPAPGASSSSSSGGGGGGDSRGNENGTGNRTRARGDDPRPRSWGAANVRNETEFDDRKSPRKVAFLGKSANVRVYPNYSDTSAFLQLRFGKILELDGSGQPVPNHQIASLADASDAVTFAAGNRTIGNVNVSFVNVTLRPLARQEFRAACGGGGGGGGGAGGDNRPSAPPAPPADMEPRVAVELLFGLDDVLTVPYGGTNLTVPRNGLKWTISYSNWPFCNVTNTLSVSLDLLLPANATSEVSTTGGITNLVLRLGHDYNASLSFLDYALDGPNGATKLPANVTVSQLLPNLNRSDTAEGDGGSGGGGGGNVVTVRTVLPNPKASGGGAAAAVWYDPTSATTSVYLDSTDPGNGFVAVGTSGGSGTTGGGGGGAAAGLRVTVWAALAAVLLSAFLMH</sequence>
<feature type="region of interest" description="Disordered" evidence="1">
    <location>
        <begin position="347"/>
        <end position="366"/>
    </location>
</feature>
<name>D8TUU6_VOLCA</name>
<dbReference type="KEGG" id="vcn:VOLCADRAFT_90600"/>
<dbReference type="RefSeq" id="XP_002950216.1">
    <property type="nucleotide sequence ID" value="XM_002950170.1"/>
</dbReference>
<evidence type="ECO:0000313" key="2">
    <source>
        <dbReference type="EMBL" id="EFJ48884.1"/>
    </source>
</evidence>
<dbReference type="GeneID" id="9619686"/>
<feature type="compositionally biased region" description="Polar residues" evidence="1">
    <location>
        <begin position="38"/>
        <end position="47"/>
    </location>
</feature>
<dbReference type="InParanoid" id="D8TUU6"/>
<evidence type="ECO:0000313" key="3">
    <source>
        <dbReference type="Proteomes" id="UP000001058"/>
    </source>
</evidence>
<feature type="compositionally biased region" description="Gly residues" evidence="1">
    <location>
        <begin position="206"/>
        <end position="216"/>
    </location>
</feature>
<reference evidence="2 3" key="1">
    <citation type="journal article" date="2010" name="Science">
        <title>Genomic analysis of organismal complexity in the multicellular green alga Volvox carteri.</title>
        <authorList>
            <person name="Prochnik S.E."/>
            <person name="Umen J."/>
            <person name="Nedelcu A.M."/>
            <person name="Hallmann A."/>
            <person name="Miller S.M."/>
            <person name="Nishii I."/>
            <person name="Ferris P."/>
            <person name="Kuo A."/>
            <person name="Mitros T."/>
            <person name="Fritz-Laylin L.K."/>
            <person name="Hellsten U."/>
            <person name="Chapman J."/>
            <person name="Simakov O."/>
            <person name="Rensing S.A."/>
            <person name="Terry A."/>
            <person name="Pangilinan J."/>
            <person name="Kapitonov V."/>
            <person name="Jurka J."/>
            <person name="Salamov A."/>
            <person name="Shapiro H."/>
            <person name="Schmutz J."/>
            <person name="Grimwood J."/>
            <person name="Lindquist E."/>
            <person name="Lucas S."/>
            <person name="Grigoriev I.V."/>
            <person name="Schmitt R."/>
            <person name="Kirk D."/>
            <person name="Rokhsar D.S."/>
        </authorList>
    </citation>
    <scope>NUCLEOTIDE SEQUENCE [LARGE SCALE GENOMIC DNA]</scope>
    <source>
        <strain evidence="3">f. Nagariensis / Eve</strain>
    </source>
</reference>
<evidence type="ECO:0000256" key="1">
    <source>
        <dbReference type="SAM" id="MobiDB-lite"/>
    </source>
</evidence>
<dbReference type="Proteomes" id="UP000001058">
    <property type="component" value="Unassembled WGS sequence"/>
</dbReference>
<dbReference type="OrthoDB" id="543838at2759"/>
<feature type="region of interest" description="Disordered" evidence="1">
    <location>
        <begin position="1"/>
        <end position="109"/>
    </location>
</feature>
<accession>D8TUU6</accession>
<gene>
    <name evidence="2" type="ORF">VOLCADRAFT_90600</name>
</gene>
<protein>
    <submittedName>
        <fullName evidence="2">Uncharacterized protein</fullName>
    </submittedName>
</protein>
<organism evidence="3">
    <name type="scientific">Volvox carteri f. nagariensis</name>
    <dbReference type="NCBI Taxonomy" id="3068"/>
    <lineage>
        <taxon>Eukaryota</taxon>
        <taxon>Viridiplantae</taxon>
        <taxon>Chlorophyta</taxon>
        <taxon>core chlorophytes</taxon>
        <taxon>Chlorophyceae</taxon>
        <taxon>CS clade</taxon>
        <taxon>Chlamydomonadales</taxon>
        <taxon>Volvocaceae</taxon>
        <taxon>Volvox</taxon>
    </lineage>
</organism>
<feature type="compositionally biased region" description="Gly residues" evidence="1">
    <location>
        <begin position="14"/>
        <end position="35"/>
    </location>
</feature>
<feature type="region of interest" description="Disordered" evidence="1">
    <location>
        <begin position="206"/>
        <end position="229"/>
    </location>
</feature>
<dbReference type="AlphaFoldDB" id="D8TUU6"/>